<sequence length="145" mass="16468">MKKILLFLSLFLVQYAYTQTSESVKTENTKDVELLPSPENTSKVYNMGLVDTTPEYPGGMSEFYKFVSKNYRVPNVDKLKGKVIVSFIVDKDGSVYDVKVLRDVGFGTGNEAIRVFKLMPKWKPAIQNDKPVRCKYLLPISISTE</sequence>
<feature type="domain" description="TonB C-terminal" evidence="2">
    <location>
        <begin position="78"/>
        <end position="140"/>
    </location>
</feature>
<keyword evidence="4" id="KW-1185">Reference proteome</keyword>
<evidence type="ECO:0000259" key="2">
    <source>
        <dbReference type="Pfam" id="PF03544"/>
    </source>
</evidence>
<dbReference type="Pfam" id="PF03544">
    <property type="entry name" value="TonB_C"/>
    <property type="match status" value="1"/>
</dbReference>
<dbReference type="SUPFAM" id="SSF74653">
    <property type="entry name" value="TolA/TonB C-terminal domain"/>
    <property type="match status" value="1"/>
</dbReference>
<evidence type="ECO:0000313" key="3">
    <source>
        <dbReference type="EMBL" id="POS00824.1"/>
    </source>
</evidence>
<dbReference type="InterPro" id="IPR037682">
    <property type="entry name" value="TonB_C"/>
</dbReference>
<accession>A0A2S4N514</accession>
<dbReference type="Proteomes" id="UP000237056">
    <property type="component" value="Unassembled WGS sequence"/>
</dbReference>
<dbReference type="GO" id="GO:0098797">
    <property type="term" value="C:plasma membrane protein complex"/>
    <property type="evidence" value="ECO:0007669"/>
    <property type="project" value="TreeGrafter"/>
</dbReference>
<organism evidence="3 4">
    <name type="scientific">Flavobacterium croceum DSM 17960</name>
    <dbReference type="NCBI Taxonomy" id="1121886"/>
    <lineage>
        <taxon>Bacteria</taxon>
        <taxon>Pseudomonadati</taxon>
        <taxon>Bacteroidota</taxon>
        <taxon>Flavobacteriia</taxon>
        <taxon>Flavobacteriales</taxon>
        <taxon>Flavobacteriaceae</taxon>
        <taxon>Flavobacterium</taxon>
    </lineage>
</organism>
<feature type="signal peptide" evidence="1">
    <location>
        <begin position="1"/>
        <end position="18"/>
    </location>
</feature>
<feature type="chain" id="PRO_5015745843" evidence="1">
    <location>
        <begin position="19"/>
        <end position="145"/>
    </location>
</feature>
<evidence type="ECO:0000256" key="1">
    <source>
        <dbReference type="SAM" id="SignalP"/>
    </source>
</evidence>
<dbReference type="EMBL" id="PQNY01000020">
    <property type="protein sequence ID" value="POS00824.1"/>
    <property type="molecule type" value="Genomic_DNA"/>
</dbReference>
<keyword evidence="1" id="KW-0732">Signal</keyword>
<dbReference type="InterPro" id="IPR051045">
    <property type="entry name" value="TonB-dependent_transducer"/>
</dbReference>
<protein>
    <submittedName>
        <fullName evidence="3">TonB-like protein</fullName>
    </submittedName>
</protein>
<dbReference type="PANTHER" id="PTHR33446:SF2">
    <property type="entry name" value="PROTEIN TONB"/>
    <property type="match status" value="1"/>
</dbReference>
<dbReference type="RefSeq" id="WP_245874633.1">
    <property type="nucleotide sequence ID" value="NZ_PQNY01000020.1"/>
</dbReference>
<comment type="caution">
    <text evidence="3">The sequence shown here is derived from an EMBL/GenBank/DDBJ whole genome shotgun (WGS) entry which is preliminary data.</text>
</comment>
<dbReference type="PANTHER" id="PTHR33446">
    <property type="entry name" value="PROTEIN TONB-RELATED"/>
    <property type="match status" value="1"/>
</dbReference>
<evidence type="ECO:0000313" key="4">
    <source>
        <dbReference type="Proteomes" id="UP000237056"/>
    </source>
</evidence>
<dbReference type="Gene3D" id="3.30.1150.10">
    <property type="match status" value="1"/>
</dbReference>
<proteinExistence type="predicted"/>
<reference evidence="3 4" key="1">
    <citation type="submission" date="2018-01" db="EMBL/GenBank/DDBJ databases">
        <title>Genomic Encyclopedia of Type Strains, Phase I: the one thousand microbial genomes (KMG-I) project.</title>
        <authorList>
            <person name="Goeker M."/>
        </authorList>
    </citation>
    <scope>NUCLEOTIDE SEQUENCE [LARGE SCALE GENOMIC DNA]</scope>
    <source>
        <strain evidence="3 4">DSM 17960</strain>
    </source>
</reference>
<dbReference type="AlphaFoldDB" id="A0A2S4N514"/>
<name>A0A2S4N514_9FLAO</name>
<dbReference type="GO" id="GO:0055085">
    <property type="term" value="P:transmembrane transport"/>
    <property type="evidence" value="ECO:0007669"/>
    <property type="project" value="InterPro"/>
</dbReference>
<gene>
    <name evidence="3" type="ORF">Q361_1209</name>
</gene>
<dbReference type="GO" id="GO:0031992">
    <property type="term" value="F:energy transducer activity"/>
    <property type="evidence" value="ECO:0007669"/>
    <property type="project" value="TreeGrafter"/>
</dbReference>